<dbReference type="InterPro" id="IPR016796">
    <property type="entry name" value="UCP021774"/>
</dbReference>
<name>A0A848KKV7_9NOCA</name>
<evidence type="ECO:0000313" key="2">
    <source>
        <dbReference type="EMBL" id="NMN99315.1"/>
    </source>
</evidence>
<dbReference type="RefSeq" id="WP_169594467.1">
    <property type="nucleotide sequence ID" value="NZ_VCQU01000016.1"/>
</dbReference>
<evidence type="ECO:0000313" key="3">
    <source>
        <dbReference type="Proteomes" id="UP000535543"/>
    </source>
</evidence>
<protein>
    <submittedName>
        <fullName evidence="2">DUF302 domain-containing protein</fullName>
    </submittedName>
</protein>
<comment type="caution">
    <text evidence="2">The sequence shown here is derived from an EMBL/GenBank/DDBJ whole genome shotgun (WGS) entry which is preliminary data.</text>
</comment>
<evidence type="ECO:0000259" key="1">
    <source>
        <dbReference type="Pfam" id="PF03625"/>
    </source>
</evidence>
<dbReference type="Proteomes" id="UP000535543">
    <property type="component" value="Unassembled WGS sequence"/>
</dbReference>
<accession>A0A848KKV7</accession>
<keyword evidence="3" id="KW-1185">Reference proteome</keyword>
<dbReference type="Pfam" id="PF03625">
    <property type="entry name" value="DUF302"/>
    <property type="match status" value="1"/>
</dbReference>
<dbReference type="PANTHER" id="PTHR38342:SF1">
    <property type="entry name" value="SLR5037 PROTEIN"/>
    <property type="match status" value="1"/>
</dbReference>
<reference evidence="2 3" key="2">
    <citation type="submission" date="2020-06" db="EMBL/GenBank/DDBJ databases">
        <title>Antribacter stalactiti gen. nov., sp. nov., a new member of the family Nacardiaceae isolated from a cave.</title>
        <authorList>
            <person name="Kim I.S."/>
        </authorList>
    </citation>
    <scope>NUCLEOTIDE SEQUENCE [LARGE SCALE GENOMIC DNA]</scope>
    <source>
        <strain evidence="2 3">YC2-7</strain>
    </source>
</reference>
<dbReference type="AlphaFoldDB" id="A0A848KKV7"/>
<dbReference type="InterPro" id="IPR005180">
    <property type="entry name" value="DUF302"/>
</dbReference>
<organism evidence="2 3">
    <name type="scientific">Antrihabitans stalactiti</name>
    <dbReference type="NCBI Taxonomy" id="2584121"/>
    <lineage>
        <taxon>Bacteria</taxon>
        <taxon>Bacillati</taxon>
        <taxon>Actinomycetota</taxon>
        <taxon>Actinomycetes</taxon>
        <taxon>Mycobacteriales</taxon>
        <taxon>Nocardiaceae</taxon>
        <taxon>Antrihabitans</taxon>
    </lineage>
</organism>
<feature type="domain" description="DUF302" evidence="1">
    <location>
        <begin position="36"/>
        <end position="87"/>
    </location>
</feature>
<dbReference type="Gene3D" id="3.30.310.70">
    <property type="entry name" value="TT1751-like domain"/>
    <property type="match status" value="1"/>
</dbReference>
<gene>
    <name evidence="2" type="ORF">FGL95_30285</name>
</gene>
<dbReference type="CDD" id="cd14797">
    <property type="entry name" value="DUF302"/>
    <property type="match status" value="1"/>
</dbReference>
<dbReference type="PIRSF" id="PIRSF021774">
    <property type="entry name" value="UCP021774"/>
    <property type="match status" value="1"/>
</dbReference>
<dbReference type="PANTHER" id="PTHR38342">
    <property type="entry name" value="SLR5037 PROTEIN"/>
    <property type="match status" value="1"/>
</dbReference>
<reference evidence="2 3" key="1">
    <citation type="submission" date="2019-05" db="EMBL/GenBank/DDBJ databases">
        <authorList>
            <person name="Lee S.D."/>
        </authorList>
    </citation>
    <scope>NUCLEOTIDE SEQUENCE [LARGE SCALE GENOMIC DNA]</scope>
    <source>
        <strain evidence="2 3">YC2-7</strain>
    </source>
</reference>
<sequence length="140" mass="14835">MNIAISTTLEDIDFDDAVEKTKAALSEQGFGVLTEIDVQATMQEKLGEQMERYLILGACNPTLAHRAVGVMRQIGLLLPCNVVVRADMSSPESAAVIVEAMNPQIMVEVTGEHALEDVAGEAAVKLRAAIAALGGRPTSD</sequence>
<dbReference type="EMBL" id="VCQU01000016">
    <property type="protein sequence ID" value="NMN99315.1"/>
    <property type="molecule type" value="Genomic_DNA"/>
</dbReference>
<dbReference type="InterPro" id="IPR035923">
    <property type="entry name" value="TT1751-like_sf"/>
</dbReference>
<proteinExistence type="predicted"/>
<dbReference type="SUPFAM" id="SSF103247">
    <property type="entry name" value="TT1751-like"/>
    <property type="match status" value="1"/>
</dbReference>